<dbReference type="PANTHER" id="PTHR44329">
    <property type="entry name" value="SERINE/THREONINE-PROTEIN KINASE TNNI3K-RELATED"/>
    <property type="match status" value="1"/>
</dbReference>
<dbReference type="AlphaFoldDB" id="A0AAD5YGP7"/>
<feature type="signal peptide" evidence="1">
    <location>
        <begin position="1"/>
        <end position="18"/>
    </location>
</feature>
<dbReference type="SMART" id="SM00220">
    <property type="entry name" value="S_TKc"/>
    <property type="match status" value="1"/>
</dbReference>
<accession>A0AAD5YGP7</accession>
<evidence type="ECO:0000259" key="2">
    <source>
        <dbReference type="PROSITE" id="PS50011"/>
    </source>
</evidence>
<sequence>MRQRIVAVLVAPWAVASSDPITFWRPTYKWCVATDVLQLVALMSSTRSVPKQSAVLTKIRQPSDQRRVQRSTHLTAPLLPMTDSSQKQGLDPLSLPHANLIPERSVKLLDHIIRVPHAEVRKARYNGSEVCAKVLHLVGSSCERGVCERRALRELKVWSSLQHDNVLPFIGYTLIPGRALILLSPLHVSGSASDYLRSCPDVNHLRLVTEIAEGVDYLHGQDIIHGDLKGANIVISCQRGRVRPLLCDFGLSKIVGLKGFTTVARGTVPWMAPELLGSKEAPCLLTWSSDIWAWGMTVYELFTGNIPYHDTDMRDPALARHIVGGHLPVYPGITASVPGLGPELWQLLQKCWDRYPNHRPSSRNVVESIRALCEHMSCGIRESA</sequence>
<dbReference type="InterPro" id="IPR051681">
    <property type="entry name" value="Ser/Thr_Kinases-Pseudokinases"/>
</dbReference>
<dbReference type="InterPro" id="IPR011009">
    <property type="entry name" value="Kinase-like_dom_sf"/>
</dbReference>
<keyword evidence="1" id="KW-0732">Signal</keyword>
<feature type="chain" id="PRO_5041923959" description="Protein kinase domain-containing protein" evidence="1">
    <location>
        <begin position="19"/>
        <end position="384"/>
    </location>
</feature>
<gene>
    <name evidence="3" type="ORF">NLI96_g3332</name>
</gene>
<dbReference type="PROSITE" id="PS50011">
    <property type="entry name" value="PROTEIN_KINASE_DOM"/>
    <property type="match status" value="1"/>
</dbReference>
<comment type="caution">
    <text evidence="3">The sequence shown here is derived from an EMBL/GenBank/DDBJ whole genome shotgun (WGS) entry which is preliminary data.</text>
</comment>
<dbReference type="InterPro" id="IPR008271">
    <property type="entry name" value="Ser/Thr_kinase_AS"/>
</dbReference>
<dbReference type="EMBL" id="JANAWD010000084">
    <property type="protein sequence ID" value="KAJ3487738.1"/>
    <property type="molecule type" value="Genomic_DNA"/>
</dbReference>
<evidence type="ECO:0000313" key="4">
    <source>
        <dbReference type="Proteomes" id="UP001212997"/>
    </source>
</evidence>
<evidence type="ECO:0000313" key="3">
    <source>
        <dbReference type="EMBL" id="KAJ3487738.1"/>
    </source>
</evidence>
<keyword evidence="4" id="KW-1185">Reference proteome</keyword>
<proteinExistence type="predicted"/>
<dbReference type="InterPro" id="IPR000719">
    <property type="entry name" value="Prot_kinase_dom"/>
</dbReference>
<dbReference type="Pfam" id="PF00069">
    <property type="entry name" value="Pkinase"/>
    <property type="match status" value="1"/>
</dbReference>
<evidence type="ECO:0000256" key="1">
    <source>
        <dbReference type="SAM" id="SignalP"/>
    </source>
</evidence>
<protein>
    <recommendedName>
        <fullName evidence="2">Protein kinase domain-containing protein</fullName>
    </recommendedName>
</protein>
<dbReference type="GO" id="GO:0005524">
    <property type="term" value="F:ATP binding"/>
    <property type="evidence" value="ECO:0007669"/>
    <property type="project" value="InterPro"/>
</dbReference>
<dbReference type="SUPFAM" id="SSF56112">
    <property type="entry name" value="Protein kinase-like (PK-like)"/>
    <property type="match status" value="1"/>
</dbReference>
<dbReference type="Gene3D" id="1.10.510.10">
    <property type="entry name" value="Transferase(Phosphotransferase) domain 1"/>
    <property type="match status" value="1"/>
</dbReference>
<dbReference type="PROSITE" id="PS00108">
    <property type="entry name" value="PROTEIN_KINASE_ST"/>
    <property type="match status" value="1"/>
</dbReference>
<reference evidence="3" key="1">
    <citation type="submission" date="2022-07" db="EMBL/GenBank/DDBJ databases">
        <title>Genome Sequence of Physisporinus lineatus.</title>
        <authorList>
            <person name="Buettner E."/>
        </authorList>
    </citation>
    <scope>NUCLEOTIDE SEQUENCE</scope>
    <source>
        <strain evidence="3">VT162</strain>
    </source>
</reference>
<name>A0AAD5YGP7_9APHY</name>
<dbReference type="GO" id="GO:0004674">
    <property type="term" value="F:protein serine/threonine kinase activity"/>
    <property type="evidence" value="ECO:0007669"/>
    <property type="project" value="TreeGrafter"/>
</dbReference>
<dbReference type="Proteomes" id="UP001212997">
    <property type="component" value="Unassembled WGS sequence"/>
</dbReference>
<organism evidence="3 4">
    <name type="scientific">Meripilus lineatus</name>
    <dbReference type="NCBI Taxonomy" id="2056292"/>
    <lineage>
        <taxon>Eukaryota</taxon>
        <taxon>Fungi</taxon>
        <taxon>Dikarya</taxon>
        <taxon>Basidiomycota</taxon>
        <taxon>Agaricomycotina</taxon>
        <taxon>Agaricomycetes</taxon>
        <taxon>Polyporales</taxon>
        <taxon>Meripilaceae</taxon>
        <taxon>Meripilus</taxon>
    </lineage>
</organism>
<feature type="domain" description="Protein kinase" evidence="2">
    <location>
        <begin position="106"/>
        <end position="372"/>
    </location>
</feature>